<proteinExistence type="predicted"/>
<dbReference type="AlphaFoldDB" id="A0A382FKT5"/>
<reference evidence="1" key="1">
    <citation type="submission" date="2018-05" db="EMBL/GenBank/DDBJ databases">
        <authorList>
            <person name="Lanie J.A."/>
            <person name="Ng W.-L."/>
            <person name="Kazmierczak K.M."/>
            <person name="Andrzejewski T.M."/>
            <person name="Davidsen T.M."/>
            <person name="Wayne K.J."/>
            <person name="Tettelin H."/>
            <person name="Glass J.I."/>
            <person name="Rusch D."/>
            <person name="Podicherti R."/>
            <person name="Tsui H.-C.T."/>
            <person name="Winkler M.E."/>
        </authorList>
    </citation>
    <scope>NUCLEOTIDE SEQUENCE</scope>
</reference>
<feature type="non-terminal residue" evidence="1">
    <location>
        <position position="1"/>
    </location>
</feature>
<evidence type="ECO:0000313" key="1">
    <source>
        <dbReference type="EMBL" id="SVB62581.1"/>
    </source>
</evidence>
<gene>
    <name evidence="1" type="ORF">METZ01_LOCUS215435</name>
</gene>
<name>A0A382FKT5_9ZZZZ</name>
<dbReference type="EMBL" id="UINC01050060">
    <property type="protein sequence ID" value="SVB62581.1"/>
    <property type="molecule type" value="Genomic_DNA"/>
</dbReference>
<accession>A0A382FKT5</accession>
<protein>
    <submittedName>
        <fullName evidence="1">Uncharacterized protein</fullName>
    </submittedName>
</protein>
<sequence>VNNLVISQQSAGYKSVKWDATDSFGKPVSVVVNLYTI</sequence>
<organism evidence="1">
    <name type="scientific">marine metagenome</name>
    <dbReference type="NCBI Taxonomy" id="408172"/>
    <lineage>
        <taxon>unclassified sequences</taxon>
        <taxon>metagenomes</taxon>
        <taxon>ecological metagenomes</taxon>
    </lineage>
</organism>